<evidence type="ECO:0000256" key="2">
    <source>
        <dbReference type="SAM" id="Phobius"/>
    </source>
</evidence>
<evidence type="ECO:0000313" key="3">
    <source>
        <dbReference type="EMBL" id="AQQ09206.1"/>
    </source>
</evidence>
<dbReference type="AlphaFoldDB" id="A0A1Q2HPN1"/>
<feature type="transmembrane region" description="Helical" evidence="2">
    <location>
        <begin position="12"/>
        <end position="34"/>
    </location>
</feature>
<organism evidence="3 4">
    <name type="scientific">Sedimentisphaera cyanobacteriorum</name>
    <dbReference type="NCBI Taxonomy" id="1940790"/>
    <lineage>
        <taxon>Bacteria</taxon>
        <taxon>Pseudomonadati</taxon>
        <taxon>Planctomycetota</taxon>
        <taxon>Phycisphaerae</taxon>
        <taxon>Sedimentisphaerales</taxon>
        <taxon>Sedimentisphaeraceae</taxon>
        <taxon>Sedimentisphaera</taxon>
    </lineage>
</organism>
<feature type="region of interest" description="Disordered" evidence="1">
    <location>
        <begin position="604"/>
        <end position="639"/>
    </location>
</feature>
<proteinExistence type="predicted"/>
<evidence type="ECO:0000256" key="1">
    <source>
        <dbReference type="SAM" id="MobiDB-lite"/>
    </source>
</evidence>
<name>A0A1Q2HPN1_9BACT</name>
<dbReference type="RefSeq" id="WP_077539737.1">
    <property type="nucleotide sequence ID" value="NZ_CP019633.1"/>
</dbReference>
<feature type="region of interest" description="Disordered" evidence="1">
    <location>
        <begin position="299"/>
        <end position="378"/>
    </location>
</feature>
<feature type="compositionally biased region" description="Acidic residues" evidence="1">
    <location>
        <begin position="520"/>
        <end position="530"/>
    </location>
</feature>
<dbReference type="Proteomes" id="UP000188273">
    <property type="component" value="Chromosome"/>
</dbReference>
<reference evidence="4" key="1">
    <citation type="submission" date="2017-02" db="EMBL/GenBank/DDBJ databases">
        <title>Comparative genomics and description of representatives of a novel lineage of planctomycetes thriving in anoxic sediments.</title>
        <authorList>
            <person name="Spring S."/>
            <person name="Bunk B."/>
            <person name="Sproer C."/>
            <person name="Klenk H.-P."/>
        </authorList>
    </citation>
    <scope>NUCLEOTIDE SEQUENCE [LARGE SCALE GENOMIC DNA]</scope>
    <source>
        <strain evidence="4">L21-RPul-D3</strain>
    </source>
</reference>
<dbReference type="STRING" id="1940790.L21SP3_01007"/>
<dbReference type="OrthoDB" id="271046at2"/>
<gene>
    <name evidence="3" type="ORF">L21SP3_01007</name>
</gene>
<feature type="compositionally biased region" description="Gly residues" evidence="1">
    <location>
        <begin position="613"/>
        <end position="639"/>
    </location>
</feature>
<feature type="compositionally biased region" description="Basic and acidic residues" evidence="1">
    <location>
        <begin position="299"/>
        <end position="323"/>
    </location>
</feature>
<keyword evidence="4" id="KW-1185">Reference proteome</keyword>
<feature type="compositionally biased region" description="Gly residues" evidence="1">
    <location>
        <begin position="325"/>
        <end position="343"/>
    </location>
</feature>
<feature type="region of interest" description="Disordered" evidence="1">
    <location>
        <begin position="503"/>
        <end position="530"/>
    </location>
</feature>
<keyword evidence="2" id="KW-0472">Membrane</keyword>
<keyword evidence="2" id="KW-0812">Transmembrane</keyword>
<evidence type="ECO:0000313" key="4">
    <source>
        <dbReference type="Proteomes" id="UP000188273"/>
    </source>
</evidence>
<dbReference type="EMBL" id="CP019633">
    <property type="protein sequence ID" value="AQQ09206.1"/>
    <property type="molecule type" value="Genomic_DNA"/>
</dbReference>
<accession>A0A1Q2HPN1</accession>
<dbReference type="KEGG" id="pbu:L21SP3_01007"/>
<feature type="compositionally biased region" description="Basic and acidic residues" evidence="1">
    <location>
        <begin position="352"/>
        <end position="369"/>
    </location>
</feature>
<sequence>MSRSKESPIERIVHWIVLGVSVLFSLAVLLYFVIMGPNAVKYGSQEVSPANVDREILEDTQAIKNKLESSPEPKPQYSAKLDDFKSMMDSSLGGLDLQPIGVPAAELDAIQGDREYGLPDIPQLANLAAQKVRTVGFMPLSKLEPANDYSQAEVEPRDIDVVTLQAEFDISELLASFKRTFAGRGIKAEWRDQTLASPVFAGIEMQRQVLTASGWSEWQTVERPKVDKYAELIQQVYDVEAANKLNVLMPQFRTSDVWRNALQPQMYDIAVVDQKWYPPSLYDEYEKQLEMQRREELRELRESRREESEEREDRRRRPQRDTQDLGGGGFDPFGGGGGGGAGFNPGMNQPDTNRDRRTRRRDERQEEQTPQRPQVDLEEEYQKLLIEEGQQLEELSGVINVWTHDDSVSPGQTYRYRMRCGVFNPVAGKEWLSEQYSEYNDDVVLWSDFTEPTKSFDILKNQYIFPSDGKTNGVLCKVAKLELGQWHLHDFFVKPGESVGRLVEEKKDDRRRRPGQRDQQEEEETEPEEFDYATGAVYVDTVDTSTWSLLGNFVEKQYESMVYIQDQQVNVVPIRNRNWSSSMTKAYKTITAKAERDITVKESRSGGFNRGMQRGGEGQGGFDPFGGGAGFDPFGGAGR</sequence>
<protein>
    <submittedName>
        <fullName evidence="3">Uncharacterized protein</fullName>
    </submittedName>
</protein>
<keyword evidence="2" id="KW-1133">Transmembrane helix</keyword>